<gene>
    <name evidence="1" type="ORF">EVAR_81154_1</name>
</gene>
<accession>A0A4C1UKF0</accession>
<dbReference type="AlphaFoldDB" id="A0A4C1UKF0"/>
<name>A0A4C1UKF0_EUMVA</name>
<dbReference type="Proteomes" id="UP000299102">
    <property type="component" value="Unassembled WGS sequence"/>
</dbReference>
<evidence type="ECO:0000313" key="1">
    <source>
        <dbReference type="EMBL" id="GBP26789.1"/>
    </source>
</evidence>
<evidence type="ECO:0000313" key="2">
    <source>
        <dbReference type="Proteomes" id="UP000299102"/>
    </source>
</evidence>
<protein>
    <submittedName>
        <fullName evidence="1">Uncharacterized protein</fullName>
    </submittedName>
</protein>
<reference evidence="1 2" key="1">
    <citation type="journal article" date="2019" name="Commun. Biol.">
        <title>The bagworm genome reveals a unique fibroin gene that provides high tensile strength.</title>
        <authorList>
            <person name="Kono N."/>
            <person name="Nakamura H."/>
            <person name="Ohtoshi R."/>
            <person name="Tomita M."/>
            <person name="Numata K."/>
            <person name="Arakawa K."/>
        </authorList>
    </citation>
    <scope>NUCLEOTIDE SEQUENCE [LARGE SCALE GENOMIC DNA]</scope>
</reference>
<organism evidence="1 2">
    <name type="scientific">Eumeta variegata</name>
    <name type="common">Bagworm moth</name>
    <name type="synonym">Eumeta japonica</name>
    <dbReference type="NCBI Taxonomy" id="151549"/>
    <lineage>
        <taxon>Eukaryota</taxon>
        <taxon>Metazoa</taxon>
        <taxon>Ecdysozoa</taxon>
        <taxon>Arthropoda</taxon>
        <taxon>Hexapoda</taxon>
        <taxon>Insecta</taxon>
        <taxon>Pterygota</taxon>
        <taxon>Neoptera</taxon>
        <taxon>Endopterygota</taxon>
        <taxon>Lepidoptera</taxon>
        <taxon>Glossata</taxon>
        <taxon>Ditrysia</taxon>
        <taxon>Tineoidea</taxon>
        <taxon>Psychidae</taxon>
        <taxon>Oiketicinae</taxon>
        <taxon>Eumeta</taxon>
    </lineage>
</organism>
<dbReference type="EMBL" id="BGZK01000185">
    <property type="protein sequence ID" value="GBP26789.1"/>
    <property type="molecule type" value="Genomic_DNA"/>
</dbReference>
<proteinExistence type="predicted"/>
<keyword evidence="2" id="KW-1185">Reference proteome</keyword>
<comment type="caution">
    <text evidence="1">The sequence shown here is derived from an EMBL/GenBank/DDBJ whole genome shotgun (WGS) entry which is preliminary data.</text>
</comment>
<sequence>MWLCALPQLTSCSTLDVSTPQPDRQQFLIEGRSKKKHTRFKPNDLNEFKKGSCTPPKSLQTLERPAEKNFLIGIPTTFPRVQCKSKEDAW</sequence>